<comment type="similarity">
    <text evidence="2">Belongs to the SURF4 family.</text>
</comment>
<comment type="subcellular location">
    <subcellularLocation>
        <location evidence="1">Membrane</location>
        <topology evidence="1">Multi-pass membrane protein</topology>
    </subcellularLocation>
</comment>
<keyword evidence="5 7" id="KW-0472">Membrane</keyword>
<protein>
    <submittedName>
        <fullName evidence="8">SURF4</fullName>
    </submittedName>
</protein>
<evidence type="ECO:0000256" key="1">
    <source>
        <dbReference type="ARBA" id="ARBA00004141"/>
    </source>
</evidence>
<evidence type="ECO:0000256" key="6">
    <source>
        <dbReference type="SAM" id="MobiDB-lite"/>
    </source>
</evidence>
<keyword evidence="4 7" id="KW-1133">Transmembrane helix</keyword>
<feature type="transmembrane region" description="Helical" evidence="7">
    <location>
        <begin position="99"/>
        <end position="116"/>
    </location>
</feature>
<proteinExistence type="inferred from homology"/>
<dbReference type="EMBL" id="CP092870">
    <property type="protein sequence ID" value="UYV70823.1"/>
    <property type="molecule type" value="Genomic_DNA"/>
</dbReference>
<evidence type="ECO:0000256" key="2">
    <source>
        <dbReference type="ARBA" id="ARBA00006945"/>
    </source>
</evidence>
<evidence type="ECO:0000256" key="5">
    <source>
        <dbReference type="ARBA" id="ARBA00023136"/>
    </source>
</evidence>
<gene>
    <name evidence="8" type="ORF">LAZ67_8000745</name>
</gene>
<dbReference type="Proteomes" id="UP001235939">
    <property type="component" value="Chromosome 08"/>
</dbReference>
<dbReference type="Pfam" id="PF02077">
    <property type="entry name" value="SURF4"/>
    <property type="match status" value="1"/>
</dbReference>
<keyword evidence="9" id="KW-1185">Reference proteome</keyword>
<keyword evidence="3 7" id="KW-0812">Transmembrane</keyword>
<name>A0ABY6KQ78_9ARAC</name>
<reference evidence="8 9" key="1">
    <citation type="submission" date="2022-01" db="EMBL/GenBank/DDBJ databases">
        <title>A chromosomal length assembly of Cordylochernes scorpioides.</title>
        <authorList>
            <person name="Zeh D."/>
            <person name="Zeh J."/>
        </authorList>
    </citation>
    <scope>NUCLEOTIDE SEQUENCE [LARGE SCALE GENOMIC DNA]</scope>
    <source>
        <strain evidence="8">IN4F17</strain>
        <tissue evidence="8">Whole Body</tissue>
    </source>
</reference>
<evidence type="ECO:0000256" key="4">
    <source>
        <dbReference type="ARBA" id="ARBA00022989"/>
    </source>
</evidence>
<accession>A0ABY6KQ78</accession>
<feature type="region of interest" description="Disordered" evidence="6">
    <location>
        <begin position="196"/>
        <end position="215"/>
    </location>
</feature>
<evidence type="ECO:0000256" key="7">
    <source>
        <dbReference type="SAM" id="Phobius"/>
    </source>
</evidence>
<organism evidence="8 9">
    <name type="scientific">Cordylochernes scorpioides</name>
    <dbReference type="NCBI Taxonomy" id="51811"/>
    <lineage>
        <taxon>Eukaryota</taxon>
        <taxon>Metazoa</taxon>
        <taxon>Ecdysozoa</taxon>
        <taxon>Arthropoda</taxon>
        <taxon>Chelicerata</taxon>
        <taxon>Arachnida</taxon>
        <taxon>Pseudoscorpiones</taxon>
        <taxon>Cheliferoidea</taxon>
        <taxon>Chernetidae</taxon>
        <taxon>Cordylochernes</taxon>
    </lineage>
</organism>
<evidence type="ECO:0000256" key="3">
    <source>
        <dbReference type="ARBA" id="ARBA00022692"/>
    </source>
</evidence>
<evidence type="ECO:0000313" key="9">
    <source>
        <dbReference type="Proteomes" id="UP001235939"/>
    </source>
</evidence>
<sequence>MIRTPLYKGQFSLAKLPFLQFSNSPVRGHLSLKDTLALQLGVLLAKYYCHCRVGDRSKCICRTLSLSGALLLLLAEAHQEAKSLFAGVPTLGQNRPRTYLQLTGRVLLVFMFLTLLRVETSLAQMLQTAIASSLMLLVAVGFKTKLSALCLVLWLTAFNFWHNAWWTASTHINLRDFLNTRGTGLDNHGCHKDTHKEYNSGTCPRPPRQKNPWRRKRPLVNRSAPLYTSILDYTVL</sequence>
<evidence type="ECO:0000313" key="8">
    <source>
        <dbReference type="EMBL" id="UYV70823.1"/>
    </source>
</evidence>
<dbReference type="InterPro" id="IPR002995">
    <property type="entry name" value="Surf4"/>
</dbReference>